<dbReference type="RefSeq" id="WP_119375466.1">
    <property type="nucleotide sequence ID" value="NZ_QWFX01000006.1"/>
</dbReference>
<evidence type="ECO:0000256" key="1">
    <source>
        <dbReference type="ARBA" id="ARBA00004370"/>
    </source>
</evidence>
<sequence length="143" mass="16144">MPFQAEDLYPVLALIVWTLVMLLWMYATRIPAMQKAKIDPNDARHPGAGYNDKIPSSVRSVADNYNHLHEQPTIFYALVFFAALTGGSDNIFMYLAWAYVGLRVIHSLVQVLSSQVTQRFLVFMLSSIVLIVMAVKEVIRIVA</sequence>
<gene>
    <name evidence="6" type="ORF">D1223_05715</name>
</gene>
<accession>A0A399RJH4</accession>
<dbReference type="Gene3D" id="1.20.120.550">
    <property type="entry name" value="Membrane associated eicosanoid/glutathione metabolism-like domain"/>
    <property type="match status" value="1"/>
</dbReference>
<dbReference type="EMBL" id="QWFX01000006">
    <property type="protein sequence ID" value="RIJ30147.1"/>
    <property type="molecule type" value="Genomic_DNA"/>
</dbReference>
<feature type="transmembrane region" description="Helical" evidence="5">
    <location>
        <begin position="120"/>
        <end position="139"/>
    </location>
</feature>
<keyword evidence="2 5" id="KW-0812">Transmembrane</keyword>
<comment type="caution">
    <text evidence="6">The sequence shown here is derived from an EMBL/GenBank/DDBJ whole genome shotgun (WGS) entry which is preliminary data.</text>
</comment>
<evidence type="ECO:0000256" key="3">
    <source>
        <dbReference type="ARBA" id="ARBA00022989"/>
    </source>
</evidence>
<dbReference type="OrthoDB" id="5516290at2"/>
<dbReference type="AlphaFoldDB" id="A0A399RJH4"/>
<keyword evidence="3 5" id="KW-1133">Transmembrane helix</keyword>
<protein>
    <submittedName>
        <fullName evidence="6">MAPEG family protein</fullName>
    </submittedName>
</protein>
<evidence type="ECO:0000256" key="5">
    <source>
        <dbReference type="SAM" id="Phobius"/>
    </source>
</evidence>
<feature type="transmembrane region" description="Helical" evidence="5">
    <location>
        <begin position="7"/>
        <end position="27"/>
    </location>
</feature>
<dbReference type="SUPFAM" id="SSF161084">
    <property type="entry name" value="MAPEG domain-like"/>
    <property type="match status" value="1"/>
</dbReference>
<dbReference type="InterPro" id="IPR001129">
    <property type="entry name" value="Membr-assoc_MAPEG"/>
</dbReference>
<evidence type="ECO:0000256" key="2">
    <source>
        <dbReference type="ARBA" id="ARBA00022692"/>
    </source>
</evidence>
<proteinExistence type="predicted"/>
<comment type="subcellular location">
    <subcellularLocation>
        <location evidence="1">Membrane</location>
    </subcellularLocation>
</comment>
<reference evidence="6 7" key="1">
    <citation type="submission" date="2018-08" db="EMBL/GenBank/DDBJ databases">
        <title>Henriciella mobilis sp. nov., isolated from seawater.</title>
        <authorList>
            <person name="Cheng H."/>
            <person name="Wu Y.-H."/>
            <person name="Xu X.-W."/>
            <person name="Guo L.-L."/>
        </authorList>
    </citation>
    <scope>NUCLEOTIDE SEQUENCE [LARGE SCALE GENOMIC DNA]</scope>
    <source>
        <strain evidence="6 7">JN25</strain>
    </source>
</reference>
<dbReference type="Proteomes" id="UP000266385">
    <property type="component" value="Unassembled WGS sequence"/>
</dbReference>
<evidence type="ECO:0000256" key="4">
    <source>
        <dbReference type="ARBA" id="ARBA00023136"/>
    </source>
</evidence>
<dbReference type="Pfam" id="PF01124">
    <property type="entry name" value="MAPEG"/>
    <property type="match status" value="1"/>
</dbReference>
<name>A0A399RJH4_9PROT</name>
<keyword evidence="7" id="KW-1185">Reference proteome</keyword>
<feature type="transmembrane region" description="Helical" evidence="5">
    <location>
        <begin position="74"/>
        <end position="100"/>
    </location>
</feature>
<organism evidence="6 7">
    <name type="scientific">Henriciella mobilis</name>
    <dbReference type="NCBI Taxonomy" id="2305467"/>
    <lineage>
        <taxon>Bacteria</taxon>
        <taxon>Pseudomonadati</taxon>
        <taxon>Pseudomonadota</taxon>
        <taxon>Alphaproteobacteria</taxon>
        <taxon>Hyphomonadales</taxon>
        <taxon>Hyphomonadaceae</taxon>
        <taxon>Henriciella</taxon>
    </lineage>
</organism>
<evidence type="ECO:0000313" key="7">
    <source>
        <dbReference type="Proteomes" id="UP000266385"/>
    </source>
</evidence>
<dbReference type="GO" id="GO:0016020">
    <property type="term" value="C:membrane"/>
    <property type="evidence" value="ECO:0007669"/>
    <property type="project" value="UniProtKB-SubCell"/>
</dbReference>
<evidence type="ECO:0000313" key="6">
    <source>
        <dbReference type="EMBL" id="RIJ30147.1"/>
    </source>
</evidence>
<keyword evidence="4 5" id="KW-0472">Membrane</keyword>
<dbReference type="InterPro" id="IPR023352">
    <property type="entry name" value="MAPEG-like_dom_sf"/>
</dbReference>